<dbReference type="SMART" id="SM00086">
    <property type="entry name" value="PAC"/>
    <property type="match status" value="3"/>
</dbReference>
<organism evidence="10 11">
    <name type="scientific">Pusillimonas minor</name>
    <dbReference type="NCBI Taxonomy" id="2697024"/>
    <lineage>
        <taxon>Bacteria</taxon>
        <taxon>Pseudomonadati</taxon>
        <taxon>Pseudomonadota</taxon>
        <taxon>Betaproteobacteria</taxon>
        <taxon>Burkholderiales</taxon>
        <taxon>Alcaligenaceae</taxon>
        <taxon>Pusillimonas</taxon>
    </lineage>
</organism>
<evidence type="ECO:0000259" key="9">
    <source>
        <dbReference type="PROSITE" id="PS50113"/>
    </source>
</evidence>
<keyword evidence="5" id="KW-1133">Transmembrane helix</keyword>
<feature type="domain" description="PAC" evidence="9">
    <location>
        <begin position="214"/>
        <end position="266"/>
    </location>
</feature>
<keyword evidence="11" id="KW-1185">Reference proteome</keyword>
<dbReference type="Proteomes" id="UP000545386">
    <property type="component" value="Unassembled WGS sequence"/>
</dbReference>
<dbReference type="Gene3D" id="3.40.50.2300">
    <property type="match status" value="1"/>
</dbReference>
<dbReference type="InterPro" id="IPR036890">
    <property type="entry name" value="HATPase_C_sf"/>
</dbReference>
<dbReference type="SUPFAM" id="SSF52172">
    <property type="entry name" value="CheY-like"/>
    <property type="match status" value="1"/>
</dbReference>
<dbReference type="InterPro" id="IPR001789">
    <property type="entry name" value="Sig_transdc_resp-reg_receiver"/>
</dbReference>
<dbReference type="CDD" id="cd00082">
    <property type="entry name" value="HisKA"/>
    <property type="match status" value="1"/>
</dbReference>
<dbReference type="Pfam" id="PF00072">
    <property type="entry name" value="Response_reg"/>
    <property type="match status" value="1"/>
</dbReference>
<evidence type="ECO:0000256" key="4">
    <source>
        <dbReference type="PROSITE-ProRule" id="PRU00169"/>
    </source>
</evidence>
<keyword evidence="5" id="KW-0472">Membrane</keyword>
<feature type="domain" description="PAC" evidence="9">
    <location>
        <begin position="583"/>
        <end position="637"/>
    </location>
</feature>
<evidence type="ECO:0000259" key="8">
    <source>
        <dbReference type="PROSITE" id="PS50112"/>
    </source>
</evidence>
<dbReference type="Gene3D" id="3.30.450.20">
    <property type="entry name" value="PAS domain"/>
    <property type="match status" value="4"/>
</dbReference>
<dbReference type="CDD" id="cd18161">
    <property type="entry name" value="REC_hyHK_blue-like"/>
    <property type="match status" value="1"/>
</dbReference>
<name>A0A842HNX7_9BURK</name>
<sequence>MPENNSSPLASPGASPEKLHVFAVCLALTAVFLLDLVTPLGLATGALYASVVLYTILVRRPQFTLWVAVTAVVAIGIGFVASPPAPPAFPILHVWLNRVISVVAVAVTGWLVIYRVNAYAQLEAVNNRLRSVSRELTEQQHLLEAASAVGGLGGWSIDLISGRVTWSEDVARIHGAEPGYTPSSIEASFGFYVEEDRAYVQTVFHRARVEGKPVEIDAQVNTLDGRRVWVRAVGKPIVDETGRVVRIEGAMQDVTARKLADHAVRISLQRFQQLAESMPIIVWTATAEGHVDYVTPLFFEYAGIPGRTLGADQWINYIHSADKAKVLEAWSSAIETGEKYEIEMRLRRHDGVYRWHLVRALRVNDSADAGAKWYGSITDVHDQKETLDKASQLAGRLSATLESITDAFFTLDAQWNFTYLNSQAERLLKRSREDLMSKCVWDEFPAAVGTTFETEYRRAMVEQCPVVFEQFYAPLDLWFDVHAYPSPEGLAVYFQDMTERRAAQSQVRLLELAISRLNDVVIITEAEPIDAPGPRIVFVNDAFVRRTGYSREEIIGQSPRLLQGPGTSRAELDRIKKAIRQWQPVRAELLNYTKAGDEFWIEIDIVPLADDTGWYTHWVAVERDITSRKVLEDRLRHLQRMDAVGQLTGGVAHDFNNLLTVMLGNAELLSEQLDDQPNLAEPAKLIVQAGLQGAQLTQRLLAFARQQPLEPKSLDVNQIIGGLKPMLARTLGEHIGLECICGNGLWPALVDPSQLEDTLLNLALNARDAMPNGGRLTIETGNVWFSDEYVRNHADLKPGQYVMIAVSDTGVGIAEHHRDRIFEPFFTTKPKGKGTGLGLPMIYGFLKQSGGHISVYSEPGQGTTIKVYLPKAGVAAAENIPAENLTEVQGGHETILLVEDEPLVREYAGSQLAALGYKVLPAANGSEALRIIRSGQPIDLLFTDVVMPGGISGKQLADQVAMVNPGIKVLFTSGYTENAILHHGRLDPGVVLLNKPYRRSQLAIKVRQALQQHSPEAYP</sequence>
<dbReference type="InterPro" id="IPR013655">
    <property type="entry name" value="PAS_fold_3"/>
</dbReference>
<dbReference type="Pfam" id="PF08447">
    <property type="entry name" value="PAS_3"/>
    <property type="match status" value="2"/>
</dbReference>
<dbReference type="InterPro" id="IPR003594">
    <property type="entry name" value="HATPase_dom"/>
</dbReference>
<comment type="caution">
    <text evidence="10">The sequence shown here is derived from an EMBL/GenBank/DDBJ whole genome shotgun (WGS) entry which is preliminary data.</text>
</comment>
<dbReference type="SUPFAM" id="SSF47384">
    <property type="entry name" value="Homodimeric domain of signal transducing histidine kinase"/>
    <property type="match status" value="1"/>
</dbReference>
<dbReference type="EC" id="2.7.13.3" evidence="2"/>
<evidence type="ECO:0000259" key="6">
    <source>
        <dbReference type="PROSITE" id="PS50109"/>
    </source>
</evidence>
<dbReference type="InterPro" id="IPR003661">
    <property type="entry name" value="HisK_dim/P_dom"/>
</dbReference>
<dbReference type="SMART" id="SM00387">
    <property type="entry name" value="HATPase_c"/>
    <property type="match status" value="1"/>
</dbReference>
<evidence type="ECO:0000313" key="10">
    <source>
        <dbReference type="EMBL" id="MBC2768615.1"/>
    </source>
</evidence>
<evidence type="ECO:0000259" key="7">
    <source>
        <dbReference type="PROSITE" id="PS50110"/>
    </source>
</evidence>
<dbReference type="PROSITE" id="PS50112">
    <property type="entry name" value="PAS"/>
    <property type="match status" value="3"/>
</dbReference>
<dbReference type="Pfam" id="PF08448">
    <property type="entry name" value="PAS_4"/>
    <property type="match status" value="1"/>
</dbReference>
<feature type="transmembrane region" description="Helical" evidence="5">
    <location>
        <begin position="20"/>
        <end position="51"/>
    </location>
</feature>
<comment type="catalytic activity">
    <reaction evidence="1">
        <text>ATP + protein L-histidine = ADP + protein N-phospho-L-histidine.</text>
        <dbReference type="EC" id="2.7.13.3"/>
    </reaction>
</comment>
<feature type="domain" description="Response regulatory" evidence="7">
    <location>
        <begin position="894"/>
        <end position="1010"/>
    </location>
</feature>
<dbReference type="SUPFAM" id="SSF55785">
    <property type="entry name" value="PYP-like sensor domain (PAS domain)"/>
    <property type="match status" value="4"/>
</dbReference>
<dbReference type="InterPro" id="IPR036097">
    <property type="entry name" value="HisK_dim/P_sf"/>
</dbReference>
<dbReference type="GO" id="GO:0000155">
    <property type="term" value="F:phosphorelay sensor kinase activity"/>
    <property type="evidence" value="ECO:0007669"/>
    <property type="project" value="InterPro"/>
</dbReference>
<dbReference type="NCBIfam" id="TIGR00229">
    <property type="entry name" value="sensory_box"/>
    <property type="match status" value="3"/>
</dbReference>
<dbReference type="InterPro" id="IPR000014">
    <property type="entry name" value="PAS"/>
</dbReference>
<dbReference type="SMART" id="SM00091">
    <property type="entry name" value="PAS"/>
    <property type="match status" value="3"/>
</dbReference>
<dbReference type="CDD" id="cd00130">
    <property type="entry name" value="PAS"/>
    <property type="match status" value="4"/>
</dbReference>
<dbReference type="AlphaFoldDB" id="A0A842HNX7"/>
<dbReference type="InterPro" id="IPR005467">
    <property type="entry name" value="His_kinase_dom"/>
</dbReference>
<evidence type="ECO:0000256" key="2">
    <source>
        <dbReference type="ARBA" id="ARBA00012438"/>
    </source>
</evidence>
<evidence type="ECO:0000256" key="1">
    <source>
        <dbReference type="ARBA" id="ARBA00000085"/>
    </source>
</evidence>
<dbReference type="SMART" id="SM00388">
    <property type="entry name" value="HisKA"/>
    <property type="match status" value="1"/>
</dbReference>
<dbReference type="Gene3D" id="2.10.70.100">
    <property type="match status" value="1"/>
</dbReference>
<protein>
    <recommendedName>
        <fullName evidence="2">histidine kinase</fullName>
        <ecNumber evidence="2">2.7.13.3</ecNumber>
    </recommendedName>
</protein>
<dbReference type="InterPro" id="IPR004358">
    <property type="entry name" value="Sig_transdc_His_kin-like_C"/>
</dbReference>
<dbReference type="PANTHER" id="PTHR43065">
    <property type="entry name" value="SENSOR HISTIDINE KINASE"/>
    <property type="match status" value="1"/>
</dbReference>
<dbReference type="PANTHER" id="PTHR43065:SF49">
    <property type="entry name" value="HISTIDINE KINASE"/>
    <property type="match status" value="1"/>
</dbReference>
<dbReference type="FunFam" id="3.30.450.20:FF:000099">
    <property type="entry name" value="Sensory box sensor histidine kinase"/>
    <property type="match status" value="1"/>
</dbReference>
<dbReference type="RefSeq" id="WP_185778450.1">
    <property type="nucleotide sequence ID" value="NZ_JACJUU010000001.1"/>
</dbReference>
<feature type="domain" description="PAS" evidence="8">
    <location>
        <begin position="267"/>
        <end position="337"/>
    </location>
</feature>
<gene>
    <name evidence="10" type="ORF">GTU67_01650</name>
</gene>
<dbReference type="Pfam" id="PF13426">
    <property type="entry name" value="PAS_9"/>
    <property type="match status" value="1"/>
</dbReference>
<evidence type="ECO:0000256" key="5">
    <source>
        <dbReference type="SAM" id="Phobius"/>
    </source>
</evidence>
<dbReference type="Gene3D" id="1.10.287.130">
    <property type="match status" value="1"/>
</dbReference>
<dbReference type="Pfam" id="PF00512">
    <property type="entry name" value="HisKA"/>
    <property type="match status" value="1"/>
</dbReference>
<dbReference type="PROSITE" id="PS50110">
    <property type="entry name" value="RESPONSE_REGULATORY"/>
    <property type="match status" value="1"/>
</dbReference>
<keyword evidence="5" id="KW-0812">Transmembrane</keyword>
<feature type="domain" description="PAC" evidence="9">
    <location>
        <begin position="340"/>
        <end position="392"/>
    </location>
</feature>
<dbReference type="InterPro" id="IPR035965">
    <property type="entry name" value="PAS-like_dom_sf"/>
</dbReference>
<dbReference type="InterPro" id="IPR000700">
    <property type="entry name" value="PAS-assoc_C"/>
</dbReference>
<dbReference type="PROSITE" id="PS50109">
    <property type="entry name" value="HIS_KIN"/>
    <property type="match status" value="1"/>
</dbReference>
<dbReference type="SMART" id="SM00448">
    <property type="entry name" value="REC"/>
    <property type="match status" value="1"/>
</dbReference>
<evidence type="ECO:0000256" key="3">
    <source>
        <dbReference type="ARBA" id="ARBA00022553"/>
    </source>
</evidence>
<evidence type="ECO:0000313" key="11">
    <source>
        <dbReference type="Proteomes" id="UP000545386"/>
    </source>
</evidence>
<dbReference type="InterPro" id="IPR011006">
    <property type="entry name" value="CheY-like_superfamily"/>
</dbReference>
<dbReference type="PRINTS" id="PR00344">
    <property type="entry name" value="BCTRLSENSOR"/>
</dbReference>
<feature type="modified residue" description="4-aspartylphosphate" evidence="4">
    <location>
        <position position="944"/>
    </location>
</feature>
<dbReference type="Pfam" id="PF02518">
    <property type="entry name" value="HATPase_c"/>
    <property type="match status" value="1"/>
</dbReference>
<feature type="domain" description="PAS" evidence="8">
    <location>
        <begin position="529"/>
        <end position="558"/>
    </location>
</feature>
<dbReference type="PROSITE" id="PS50113">
    <property type="entry name" value="PAC"/>
    <property type="match status" value="3"/>
</dbReference>
<dbReference type="InterPro" id="IPR013656">
    <property type="entry name" value="PAS_4"/>
</dbReference>
<reference evidence="10 11" key="1">
    <citation type="submission" date="2020-08" db="EMBL/GenBank/DDBJ databases">
        <title>Paraeoetvoesia sp. YC-7-48 draft genome sequence.</title>
        <authorList>
            <person name="Yao L."/>
        </authorList>
    </citation>
    <scope>NUCLEOTIDE SEQUENCE [LARGE SCALE GENOMIC DNA]</scope>
    <source>
        <strain evidence="11">YC-7-48</strain>
    </source>
</reference>
<feature type="domain" description="PAS" evidence="8">
    <location>
        <begin position="393"/>
        <end position="438"/>
    </location>
</feature>
<dbReference type="InterPro" id="IPR001610">
    <property type="entry name" value="PAC"/>
</dbReference>
<accession>A0A842HNX7</accession>
<dbReference type="SUPFAM" id="SSF55874">
    <property type="entry name" value="ATPase domain of HSP90 chaperone/DNA topoisomerase II/histidine kinase"/>
    <property type="match status" value="1"/>
</dbReference>
<dbReference type="EMBL" id="JACJUU010000001">
    <property type="protein sequence ID" value="MBC2768615.1"/>
    <property type="molecule type" value="Genomic_DNA"/>
</dbReference>
<keyword evidence="3 4" id="KW-0597">Phosphoprotein</keyword>
<feature type="domain" description="Histidine kinase" evidence="6">
    <location>
        <begin position="650"/>
        <end position="873"/>
    </location>
</feature>
<proteinExistence type="predicted"/>
<dbReference type="Gene3D" id="3.30.565.10">
    <property type="entry name" value="Histidine kinase-like ATPase, C-terminal domain"/>
    <property type="match status" value="1"/>
</dbReference>
<feature type="transmembrane region" description="Helical" evidence="5">
    <location>
        <begin position="63"/>
        <end position="82"/>
    </location>
</feature>